<protein>
    <recommendedName>
        <fullName evidence="4">Tetratricopeptide repeat protein</fullName>
    </recommendedName>
</protein>
<sequence length="461" mass="50025">MDIANDAFSNASFGHSVIPGPASWTQPKRRMSPSAPELRSHLETMRDAWQASNWDAVIAEADKLLAISPSHANALKMRLRAAINAGLLDKVAQSAVAAAEAHPSTAFLAAKKLLSSHQVEDAAKVLIAIRHADAGNIEGFDDIAARVGSNLAKAAVELERAGDQDGYRRVLRLGNTVAPADPVLRKRIIALRNDVVDQAKQTDLEQDPAAFTAAWEQVLKVDPRHPTATKRLATAAERTGTPERALELWSRLLDIDPTDQVAAKRLARAAGQAELEYTGLVTLYQAGLAVPEIDYVNRLIQRVRRAAKLALRGGEARQAALHLALLAKVGQDDDELQLLRRKVSAILSKELSAHRREKRPAEAADIAYLLLQIDSENVPALTAVAHHLYQTHAFTDSANYYQRVLELKPDSATHWLHLARASHRAGDLATASAAVARSRELAPDNSASKNLEGLLNLKLAS</sequence>
<dbReference type="OrthoDB" id="8431336at2"/>
<dbReference type="RefSeq" id="WP_105862536.1">
    <property type="nucleotide sequence ID" value="NZ_PUEJ01000004.1"/>
</dbReference>
<evidence type="ECO:0008006" key="4">
    <source>
        <dbReference type="Google" id="ProtNLM"/>
    </source>
</evidence>
<dbReference type="Pfam" id="PF13432">
    <property type="entry name" value="TPR_16"/>
    <property type="match status" value="2"/>
</dbReference>
<dbReference type="Proteomes" id="UP000237682">
    <property type="component" value="Unassembled WGS sequence"/>
</dbReference>
<dbReference type="PROSITE" id="PS50005">
    <property type="entry name" value="TPR"/>
    <property type="match status" value="1"/>
</dbReference>
<proteinExistence type="predicted"/>
<dbReference type="SUPFAM" id="SSF48452">
    <property type="entry name" value="TPR-like"/>
    <property type="match status" value="2"/>
</dbReference>
<evidence type="ECO:0000313" key="2">
    <source>
        <dbReference type="EMBL" id="PRH87605.1"/>
    </source>
</evidence>
<dbReference type="InterPro" id="IPR011990">
    <property type="entry name" value="TPR-like_helical_dom_sf"/>
</dbReference>
<accession>A0A2S9QE50</accession>
<organism evidence="2 3">
    <name type="scientific">Labrys okinawensis</name>
    <dbReference type="NCBI Taxonomy" id="346911"/>
    <lineage>
        <taxon>Bacteria</taxon>
        <taxon>Pseudomonadati</taxon>
        <taxon>Pseudomonadota</taxon>
        <taxon>Alphaproteobacteria</taxon>
        <taxon>Hyphomicrobiales</taxon>
        <taxon>Xanthobacteraceae</taxon>
        <taxon>Labrys</taxon>
    </lineage>
</organism>
<name>A0A2S9QE50_9HYPH</name>
<evidence type="ECO:0000313" key="3">
    <source>
        <dbReference type="Proteomes" id="UP000237682"/>
    </source>
</evidence>
<reference evidence="2 3" key="1">
    <citation type="submission" date="2018-02" db="EMBL/GenBank/DDBJ databases">
        <title>Whole genome sequencing of endophytic bacterium.</title>
        <authorList>
            <person name="Eedara R."/>
            <person name="Podile A.R."/>
        </authorList>
    </citation>
    <scope>NUCLEOTIDE SEQUENCE [LARGE SCALE GENOMIC DNA]</scope>
    <source>
        <strain evidence="2 3">RP1T</strain>
    </source>
</reference>
<gene>
    <name evidence="2" type="ORF">C5L14_13500</name>
</gene>
<dbReference type="Gene3D" id="1.25.40.10">
    <property type="entry name" value="Tetratricopeptide repeat domain"/>
    <property type="match status" value="2"/>
</dbReference>
<dbReference type="InterPro" id="IPR019734">
    <property type="entry name" value="TPR_rpt"/>
</dbReference>
<dbReference type="AlphaFoldDB" id="A0A2S9QE50"/>
<evidence type="ECO:0000256" key="1">
    <source>
        <dbReference type="PROSITE-ProRule" id="PRU00339"/>
    </source>
</evidence>
<feature type="repeat" description="TPR" evidence="1">
    <location>
        <begin position="226"/>
        <end position="259"/>
    </location>
</feature>
<comment type="caution">
    <text evidence="2">The sequence shown here is derived from an EMBL/GenBank/DDBJ whole genome shotgun (WGS) entry which is preliminary data.</text>
</comment>
<keyword evidence="3" id="KW-1185">Reference proteome</keyword>
<dbReference type="SMART" id="SM00028">
    <property type="entry name" value="TPR"/>
    <property type="match status" value="3"/>
</dbReference>
<keyword evidence="1" id="KW-0802">TPR repeat</keyword>
<dbReference type="EMBL" id="PUEJ01000004">
    <property type="protein sequence ID" value="PRH87605.1"/>
    <property type="molecule type" value="Genomic_DNA"/>
</dbReference>